<comment type="caution">
    <text evidence="1">The sequence shown here is derived from an EMBL/GenBank/DDBJ whole genome shotgun (WGS) entry which is preliminary data.</text>
</comment>
<reference evidence="1" key="1">
    <citation type="submission" date="2023-04" db="EMBL/GenBank/DDBJ databases">
        <title>Ambrosiozyma monospora NBRC 10751.</title>
        <authorList>
            <person name="Ichikawa N."/>
            <person name="Sato H."/>
            <person name="Tonouchi N."/>
        </authorList>
    </citation>
    <scope>NUCLEOTIDE SEQUENCE</scope>
    <source>
        <strain evidence="1">NBRC 10751</strain>
    </source>
</reference>
<organism evidence="1 2">
    <name type="scientific">Ambrosiozyma monospora</name>
    <name type="common">Yeast</name>
    <name type="synonym">Endomycopsis monosporus</name>
    <dbReference type="NCBI Taxonomy" id="43982"/>
    <lineage>
        <taxon>Eukaryota</taxon>
        <taxon>Fungi</taxon>
        <taxon>Dikarya</taxon>
        <taxon>Ascomycota</taxon>
        <taxon>Saccharomycotina</taxon>
        <taxon>Pichiomycetes</taxon>
        <taxon>Pichiales</taxon>
        <taxon>Pichiaceae</taxon>
        <taxon>Ambrosiozyma</taxon>
    </lineage>
</organism>
<evidence type="ECO:0000313" key="1">
    <source>
        <dbReference type="EMBL" id="GME72002.1"/>
    </source>
</evidence>
<accession>A0ACB5STB3</accession>
<name>A0ACB5STB3_AMBMO</name>
<protein>
    <submittedName>
        <fullName evidence="1">Unnamed protein product</fullName>
    </submittedName>
</protein>
<gene>
    <name evidence="1" type="ORF">Amon02_000080400</name>
</gene>
<proteinExistence type="predicted"/>
<keyword evidence="2" id="KW-1185">Reference proteome</keyword>
<dbReference type="Proteomes" id="UP001165064">
    <property type="component" value="Unassembled WGS sequence"/>
</dbReference>
<sequence length="178" mass="20067">MSRLKRLLLAGCQLIGPDFFNSISEICCELGLSKCEYYDTDSIVLPTSLRLLNINGDLSTTNEFQFPKISSLGKLKKLSFVEIQLNLPIDLKITDEQNMLSICWIETFIAQLPSSLESFFLDVRKGESDISGNAAFHPEELEFDDLTNLHTLHLKMDSDPTSIIPLNLSNLPRSLRKT</sequence>
<dbReference type="EMBL" id="BSXS01000324">
    <property type="protein sequence ID" value="GME72002.1"/>
    <property type="molecule type" value="Genomic_DNA"/>
</dbReference>
<evidence type="ECO:0000313" key="2">
    <source>
        <dbReference type="Proteomes" id="UP001165064"/>
    </source>
</evidence>